<proteinExistence type="predicted"/>
<accession>A0ABP0VHY1</accession>
<reference evidence="1" key="1">
    <citation type="submission" date="2024-02" db="EMBL/GenBank/DDBJ databases">
        <authorList>
            <consortium name="ELIXIR-Norway"/>
            <consortium name="Elixir Norway"/>
        </authorList>
    </citation>
    <scope>NUCLEOTIDE SEQUENCE</scope>
</reference>
<gene>
    <name evidence="1" type="ORF">CSSPJE1EN1_LOCUS27993</name>
</gene>
<dbReference type="EMBL" id="CAXAQS010000674">
    <property type="protein sequence ID" value="CAK9252615.1"/>
    <property type="molecule type" value="Genomic_DNA"/>
</dbReference>
<evidence type="ECO:0000313" key="2">
    <source>
        <dbReference type="Proteomes" id="UP001497444"/>
    </source>
</evidence>
<protein>
    <submittedName>
        <fullName evidence="1">Uncharacterized protein</fullName>
    </submittedName>
</protein>
<evidence type="ECO:0000313" key="1">
    <source>
        <dbReference type="EMBL" id="CAK9252615.1"/>
    </source>
</evidence>
<sequence>MGFKINSSLVDTWLSKMKATIENIASFVAIGNLAVNHLMEHEAAVAMIAKVAFAKEPKWTTVMAENVCQVVNWAMETLADAPK</sequence>
<organism evidence="1 2">
    <name type="scientific">Sphagnum jensenii</name>
    <dbReference type="NCBI Taxonomy" id="128206"/>
    <lineage>
        <taxon>Eukaryota</taxon>
        <taxon>Viridiplantae</taxon>
        <taxon>Streptophyta</taxon>
        <taxon>Embryophyta</taxon>
        <taxon>Bryophyta</taxon>
        <taxon>Sphagnophytina</taxon>
        <taxon>Sphagnopsida</taxon>
        <taxon>Sphagnales</taxon>
        <taxon>Sphagnaceae</taxon>
        <taxon>Sphagnum</taxon>
    </lineage>
</organism>
<name>A0ABP0VHY1_9BRYO</name>
<dbReference type="Proteomes" id="UP001497444">
    <property type="component" value="Unassembled WGS sequence"/>
</dbReference>
<comment type="caution">
    <text evidence="1">The sequence shown here is derived from an EMBL/GenBank/DDBJ whole genome shotgun (WGS) entry which is preliminary data.</text>
</comment>
<keyword evidence="2" id="KW-1185">Reference proteome</keyword>